<comment type="caution">
    <text evidence="1">The sequence shown here is derived from an EMBL/GenBank/DDBJ whole genome shotgun (WGS) entry which is preliminary data.</text>
</comment>
<dbReference type="Proteomes" id="UP001062846">
    <property type="component" value="Chromosome 11"/>
</dbReference>
<protein>
    <submittedName>
        <fullName evidence="1">Uncharacterized protein</fullName>
    </submittedName>
</protein>
<sequence>MPARGSSSLLLSSDNKRRKRALQSSEYGSLFQLQSSYGDNLAEEGGGSEDAVVELPYSSSRGNNVTNKVMECCIERPLTLSSYVGAGGQLTDGKIIMENLWRCTEDGILEEVVVVELPHYLLVEEVLTRLPAKSLMRFKSVSKLWCSTICDPCFVKAHNVRSRSRSPSASAAGLVGDLLMIYASDSQEPNLSIV</sequence>
<organism evidence="1 2">
    <name type="scientific">Rhododendron molle</name>
    <name type="common">Chinese azalea</name>
    <name type="synonym">Azalea mollis</name>
    <dbReference type="NCBI Taxonomy" id="49168"/>
    <lineage>
        <taxon>Eukaryota</taxon>
        <taxon>Viridiplantae</taxon>
        <taxon>Streptophyta</taxon>
        <taxon>Embryophyta</taxon>
        <taxon>Tracheophyta</taxon>
        <taxon>Spermatophyta</taxon>
        <taxon>Magnoliopsida</taxon>
        <taxon>eudicotyledons</taxon>
        <taxon>Gunneridae</taxon>
        <taxon>Pentapetalae</taxon>
        <taxon>asterids</taxon>
        <taxon>Ericales</taxon>
        <taxon>Ericaceae</taxon>
        <taxon>Ericoideae</taxon>
        <taxon>Rhodoreae</taxon>
        <taxon>Rhododendron</taxon>
    </lineage>
</organism>
<name>A0ACC0LSD0_RHOML</name>
<evidence type="ECO:0000313" key="1">
    <source>
        <dbReference type="EMBL" id="KAI8531068.1"/>
    </source>
</evidence>
<keyword evidence="2" id="KW-1185">Reference proteome</keyword>
<evidence type="ECO:0000313" key="2">
    <source>
        <dbReference type="Proteomes" id="UP001062846"/>
    </source>
</evidence>
<proteinExistence type="predicted"/>
<reference evidence="1" key="1">
    <citation type="submission" date="2022-02" db="EMBL/GenBank/DDBJ databases">
        <title>Plant Genome Project.</title>
        <authorList>
            <person name="Zhang R.-G."/>
        </authorList>
    </citation>
    <scope>NUCLEOTIDE SEQUENCE</scope>
    <source>
        <strain evidence="1">AT1</strain>
    </source>
</reference>
<accession>A0ACC0LSD0</accession>
<dbReference type="EMBL" id="CM046398">
    <property type="protein sequence ID" value="KAI8531068.1"/>
    <property type="molecule type" value="Genomic_DNA"/>
</dbReference>
<gene>
    <name evidence="1" type="ORF">RHMOL_Rhmol11G0108800</name>
</gene>